<dbReference type="EC" id="2.4.1.182" evidence="2 10"/>
<evidence type="ECO:0000256" key="1">
    <source>
        <dbReference type="ARBA" id="ARBA00002056"/>
    </source>
</evidence>
<evidence type="ECO:0000256" key="10">
    <source>
        <dbReference type="NCBIfam" id="TIGR00215"/>
    </source>
</evidence>
<dbReference type="GO" id="GO:0009245">
    <property type="term" value="P:lipid A biosynthetic process"/>
    <property type="evidence" value="ECO:0007669"/>
    <property type="project" value="UniProtKB-UniRule"/>
</dbReference>
<dbReference type="PANTHER" id="PTHR30372:SF4">
    <property type="entry name" value="LIPID-A-DISACCHARIDE SYNTHASE, MITOCHONDRIAL-RELATED"/>
    <property type="match status" value="1"/>
</dbReference>
<evidence type="ECO:0000313" key="11">
    <source>
        <dbReference type="EMBL" id="SHO63122.1"/>
    </source>
</evidence>
<keyword evidence="6" id="KW-0328">Glycosyltransferase</keyword>
<accession>A0A1M7ZE56</accession>
<dbReference type="GO" id="GO:0016020">
    <property type="term" value="C:membrane"/>
    <property type="evidence" value="ECO:0007669"/>
    <property type="project" value="GOC"/>
</dbReference>
<evidence type="ECO:0000256" key="9">
    <source>
        <dbReference type="ARBA" id="ARBA00048975"/>
    </source>
</evidence>
<evidence type="ECO:0000256" key="6">
    <source>
        <dbReference type="ARBA" id="ARBA00022676"/>
    </source>
</evidence>
<evidence type="ECO:0000256" key="3">
    <source>
        <dbReference type="ARBA" id="ARBA00020902"/>
    </source>
</evidence>
<organism evidence="11 12">
    <name type="scientific">Algoriphagus zhangzhouensis</name>
    <dbReference type="NCBI Taxonomy" id="1073327"/>
    <lineage>
        <taxon>Bacteria</taxon>
        <taxon>Pseudomonadati</taxon>
        <taxon>Bacteroidota</taxon>
        <taxon>Cytophagia</taxon>
        <taxon>Cytophagales</taxon>
        <taxon>Cyclobacteriaceae</taxon>
        <taxon>Algoriphagus</taxon>
    </lineage>
</organism>
<evidence type="ECO:0000256" key="5">
    <source>
        <dbReference type="ARBA" id="ARBA00022556"/>
    </source>
</evidence>
<gene>
    <name evidence="11" type="ORF">SAMN04488108_2541</name>
</gene>
<proteinExistence type="predicted"/>
<dbReference type="Pfam" id="PF02684">
    <property type="entry name" value="LpxB"/>
    <property type="match status" value="1"/>
</dbReference>
<dbReference type="AlphaFoldDB" id="A0A1M7ZE56"/>
<evidence type="ECO:0000256" key="4">
    <source>
        <dbReference type="ARBA" id="ARBA00022516"/>
    </source>
</evidence>
<dbReference type="EMBL" id="FRXN01000003">
    <property type="protein sequence ID" value="SHO63122.1"/>
    <property type="molecule type" value="Genomic_DNA"/>
</dbReference>
<evidence type="ECO:0000256" key="2">
    <source>
        <dbReference type="ARBA" id="ARBA00012687"/>
    </source>
</evidence>
<dbReference type="GO" id="GO:0008915">
    <property type="term" value="F:lipid-A-disaccharide synthase activity"/>
    <property type="evidence" value="ECO:0007669"/>
    <property type="project" value="UniProtKB-UniRule"/>
</dbReference>
<dbReference type="GO" id="GO:0005543">
    <property type="term" value="F:phospholipid binding"/>
    <property type="evidence" value="ECO:0007669"/>
    <property type="project" value="TreeGrafter"/>
</dbReference>
<dbReference type="PANTHER" id="PTHR30372">
    <property type="entry name" value="LIPID-A-DISACCHARIDE SYNTHASE"/>
    <property type="match status" value="1"/>
</dbReference>
<dbReference type="NCBIfam" id="TIGR00215">
    <property type="entry name" value="lpxB"/>
    <property type="match status" value="1"/>
</dbReference>
<dbReference type="SUPFAM" id="SSF53756">
    <property type="entry name" value="UDP-Glycosyltransferase/glycogen phosphorylase"/>
    <property type="match status" value="1"/>
</dbReference>
<reference evidence="12" key="1">
    <citation type="submission" date="2016-12" db="EMBL/GenBank/DDBJ databases">
        <authorList>
            <person name="Varghese N."/>
            <person name="Submissions S."/>
        </authorList>
    </citation>
    <scope>NUCLEOTIDE SEQUENCE [LARGE SCALE GENOMIC DNA]</scope>
    <source>
        <strain evidence="12">DSM 25035</strain>
    </source>
</reference>
<name>A0A1M7ZE56_9BACT</name>
<protein>
    <recommendedName>
        <fullName evidence="3 10">Lipid-A-disaccharide synthase</fullName>
        <ecNumber evidence="2 10">2.4.1.182</ecNumber>
    </recommendedName>
</protein>
<dbReference type="Proteomes" id="UP000184609">
    <property type="component" value="Unassembled WGS sequence"/>
</dbReference>
<keyword evidence="4" id="KW-0444">Lipid biosynthesis</keyword>
<dbReference type="InterPro" id="IPR003835">
    <property type="entry name" value="Glyco_trans_19"/>
</dbReference>
<dbReference type="STRING" id="1073327.SAMN04488108_2541"/>
<comment type="function">
    <text evidence="1">Condensation of UDP-2,3-diacylglucosamine and 2,3-diacylglucosamine-1-phosphate to form lipid A disaccharide, a precursor of lipid A, a phosphorylated glycolipid that anchors the lipopolysaccharide to the outer membrane of the cell.</text>
</comment>
<comment type="catalytic activity">
    <reaction evidence="9">
        <text>a lipid X + a UDP-2-N,3-O-bis[(3R)-3-hydroxyacyl]-alpha-D-glucosamine = a lipid A disaccharide + UDP + H(+)</text>
        <dbReference type="Rhea" id="RHEA:67828"/>
        <dbReference type="ChEBI" id="CHEBI:15378"/>
        <dbReference type="ChEBI" id="CHEBI:58223"/>
        <dbReference type="ChEBI" id="CHEBI:137748"/>
        <dbReference type="ChEBI" id="CHEBI:176338"/>
        <dbReference type="ChEBI" id="CHEBI:176343"/>
        <dbReference type="EC" id="2.4.1.182"/>
    </reaction>
</comment>
<sequence length="375" mass="42042">MTSVVIKKKKIYIISGERSGDLHASNLVLALKEQNPNLELRGMGGSYSQEAGVELAVDYAEVALMGFIEVVFGFRKVLKYLSLVKKDILQWKPDVLILVDYGGFNMKIAAFAKENGIPVHYYIPPKVWAWNQKRALKLKAFTDQIYSILPFEPAFFQKFDMQVNYVGNPLLDEIKKFNPHPFFFQKNELSYAPIIALLPGSRKQELEAMLDKMVELVPKFPNAQFVIAGVESLPSELYEPAKKAGIKVVFNQTYDLLSHATAAVVTSGTATLETALFRVPQVVVYKTSSISYMIGKRVIKVPFISLVNLIAEQEVVKELIQDDFSVANLEKELMQILGNQIYKGQMLQGYDLIAEKIGQNSASKTAATMILESLK</sequence>
<evidence type="ECO:0000256" key="7">
    <source>
        <dbReference type="ARBA" id="ARBA00022679"/>
    </source>
</evidence>
<keyword evidence="5" id="KW-0441">Lipid A biosynthesis</keyword>
<keyword evidence="12" id="KW-1185">Reference proteome</keyword>
<evidence type="ECO:0000256" key="8">
    <source>
        <dbReference type="ARBA" id="ARBA00023098"/>
    </source>
</evidence>
<keyword evidence="8" id="KW-0443">Lipid metabolism</keyword>
<keyword evidence="7" id="KW-0808">Transferase</keyword>
<evidence type="ECO:0000313" key="12">
    <source>
        <dbReference type="Proteomes" id="UP000184609"/>
    </source>
</evidence>